<organism evidence="8 9">
    <name type="scientific">Macleaya cordata</name>
    <name type="common">Five-seeded plume-poppy</name>
    <name type="synonym">Bocconia cordata</name>
    <dbReference type="NCBI Taxonomy" id="56857"/>
    <lineage>
        <taxon>Eukaryota</taxon>
        <taxon>Viridiplantae</taxon>
        <taxon>Streptophyta</taxon>
        <taxon>Embryophyta</taxon>
        <taxon>Tracheophyta</taxon>
        <taxon>Spermatophyta</taxon>
        <taxon>Magnoliopsida</taxon>
        <taxon>Ranunculales</taxon>
        <taxon>Papaveraceae</taxon>
        <taxon>Papaveroideae</taxon>
        <taxon>Macleaya</taxon>
    </lineage>
</organism>
<dbReference type="Pfam" id="PF14543">
    <property type="entry name" value="TAXi_N"/>
    <property type="match status" value="1"/>
</dbReference>
<evidence type="ECO:0000256" key="6">
    <source>
        <dbReference type="SAM" id="Phobius"/>
    </source>
</evidence>
<dbReference type="PANTHER" id="PTHR47967:SF128">
    <property type="entry name" value="ASPARTIC PROTEINASE CDR1-LIKE"/>
    <property type="match status" value="1"/>
</dbReference>
<dbReference type="GO" id="GO:0006508">
    <property type="term" value="P:proteolysis"/>
    <property type="evidence" value="ECO:0007669"/>
    <property type="project" value="UniProtKB-KW"/>
</dbReference>
<keyword evidence="5" id="KW-0325">Glycoprotein</keyword>
<evidence type="ECO:0000259" key="7">
    <source>
        <dbReference type="PROSITE" id="PS51767"/>
    </source>
</evidence>
<protein>
    <submittedName>
        <fullName evidence="8">Peptidase A1</fullName>
    </submittedName>
</protein>
<dbReference type="AlphaFoldDB" id="A0A200R6U7"/>
<comment type="similarity">
    <text evidence="1">Belongs to the peptidase A1 family.</text>
</comment>
<feature type="domain" description="Peptidase A1" evidence="7">
    <location>
        <begin position="89"/>
        <end position="444"/>
    </location>
</feature>
<dbReference type="GO" id="GO:0005576">
    <property type="term" value="C:extracellular region"/>
    <property type="evidence" value="ECO:0007669"/>
    <property type="project" value="TreeGrafter"/>
</dbReference>
<evidence type="ECO:0000256" key="1">
    <source>
        <dbReference type="ARBA" id="ARBA00007447"/>
    </source>
</evidence>
<dbReference type="InterPro" id="IPR021109">
    <property type="entry name" value="Peptidase_aspartic_dom_sf"/>
</dbReference>
<dbReference type="InterPro" id="IPR033121">
    <property type="entry name" value="PEPTIDASE_A1"/>
</dbReference>
<gene>
    <name evidence="8" type="ORF">BVC80_1833g52</name>
</gene>
<keyword evidence="6" id="KW-0472">Membrane</keyword>
<dbReference type="STRING" id="56857.A0A200R6U7"/>
<dbReference type="InParanoid" id="A0A200R6U7"/>
<evidence type="ECO:0000256" key="3">
    <source>
        <dbReference type="ARBA" id="ARBA00022750"/>
    </source>
</evidence>
<reference evidence="8 9" key="1">
    <citation type="journal article" date="2017" name="Mol. Plant">
        <title>The Genome of Medicinal Plant Macleaya cordata Provides New Insights into Benzylisoquinoline Alkaloids Metabolism.</title>
        <authorList>
            <person name="Liu X."/>
            <person name="Liu Y."/>
            <person name="Huang P."/>
            <person name="Ma Y."/>
            <person name="Qing Z."/>
            <person name="Tang Q."/>
            <person name="Cao H."/>
            <person name="Cheng P."/>
            <person name="Zheng Y."/>
            <person name="Yuan Z."/>
            <person name="Zhou Y."/>
            <person name="Liu J."/>
            <person name="Tang Z."/>
            <person name="Zhuo Y."/>
            <person name="Zhang Y."/>
            <person name="Yu L."/>
            <person name="Huang J."/>
            <person name="Yang P."/>
            <person name="Peng Q."/>
            <person name="Zhang J."/>
            <person name="Jiang W."/>
            <person name="Zhang Z."/>
            <person name="Lin K."/>
            <person name="Ro D.K."/>
            <person name="Chen X."/>
            <person name="Xiong X."/>
            <person name="Shang Y."/>
            <person name="Huang S."/>
            <person name="Zeng J."/>
        </authorList>
    </citation>
    <scope>NUCLEOTIDE SEQUENCE [LARGE SCALE GENOMIC DNA]</scope>
    <source>
        <strain evidence="9">cv. BLH2017</strain>
        <tissue evidence="8">Root</tissue>
    </source>
</reference>
<keyword evidence="4" id="KW-0378">Hydrolase</keyword>
<sequence length="455" mass="51412">MEAYHLFLLVLVYSITNFFFLLAANGFTVKLIHRDSPLSPYYNKSATTFERLERATKRSFNRVKYLSDQDSFGDDGDVTSNVFGIAGEYYMEFYIGSPPYFILATIDTASDLTWTQCNPCVGCSKQINDLFEPNVSSTYQKLHCTTSADCRIHEYCYGRQGCIEDESYCDQNNYCRFRLTYQDKDYSNGELALETFTFKSTTGGMISFPRIKFGCSHINNALEHNVQSGLAGLGGGPSSMISQMDSMLDAKQFSYCLVPLDEYSSVSTSKLNFGKHADVTGEEVVSTPITTNGRSKTKYYLTFRGFSVGGSTFMFIKPIIDGNIMIDSATMLTHLPSIVYEALKSKIMDAIDYEPVDYEVEFYDLCYEDLEDIKPPNITFSFKGGDIILQPFNTFLQNVMHKGIRLRCLTIVPIKDGSYPVFGTFAQTNFAVKYDLENWKVSFKPTDCTIDPSYI</sequence>
<dbReference type="EMBL" id="MVGT01000436">
    <property type="protein sequence ID" value="OVA18396.1"/>
    <property type="molecule type" value="Genomic_DNA"/>
</dbReference>
<dbReference type="GO" id="GO:0004190">
    <property type="term" value="F:aspartic-type endopeptidase activity"/>
    <property type="evidence" value="ECO:0007669"/>
    <property type="project" value="UniProtKB-KW"/>
</dbReference>
<dbReference type="InterPro" id="IPR034161">
    <property type="entry name" value="Pepsin-like_plant"/>
</dbReference>
<proteinExistence type="inferred from homology"/>
<dbReference type="SUPFAM" id="SSF50630">
    <property type="entry name" value="Acid proteases"/>
    <property type="match status" value="1"/>
</dbReference>
<dbReference type="PANTHER" id="PTHR47967">
    <property type="entry name" value="OS07G0603500 PROTEIN-RELATED"/>
    <property type="match status" value="1"/>
</dbReference>
<dbReference type="InterPro" id="IPR032861">
    <property type="entry name" value="TAXi_N"/>
</dbReference>
<keyword evidence="3" id="KW-0064">Aspartyl protease</keyword>
<dbReference type="Gene3D" id="2.40.70.10">
    <property type="entry name" value="Acid Proteases"/>
    <property type="match status" value="2"/>
</dbReference>
<evidence type="ECO:0000256" key="4">
    <source>
        <dbReference type="ARBA" id="ARBA00022801"/>
    </source>
</evidence>
<comment type="caution">
    <text evidence="8">The sequence shown here is derived from an EMBL/GenBank/DDBJ whole genome shotgun (WGS) entry which is preliminary data.</text>
</comment>
<dbReference type="OrthoDB" id="2747330at2759"/>
<keyword evidence="6" id="KW-1133">Transmembrane helix</keyword>
<keyword evidence="2" id="KW-0645">Protease</keyword>
<keyword evidence="9" id="KW-1185">Reference proteome</keyword>
<evidence type="ECO:0000256" key="2">
    <source>
        <dbReference type="ARBA" id="ARBA00022670"/>
    </source>
</evidence>
<evidence type="ECO:0000313" key="8">
    <source>
        <dbReference type="EMBL" id="OVA18396.1"/>
    </source>
</evidence>
<evidence type="ECO:0000313" key="9">
    <source>
        <dbReference type="Proteomes" id="UP000195402"/>
    </source>
</evidence>
<evidence type="ECO:0000256" key="5">
    <source>
        <dbReference type="ARBA" id="ARBA00023180"/>
    </source>
</evidence>
<feature type="transmembrane region" description="Helical" evidence="6">
    <location>
        <begin position="6"/>
        <end position="24"/>
    </location>
</feature>
<dbReference type="CDD" id="cd05476">
    <property type="entry name" value="pepsin_A_like_plant"/>
    <property type="match status" value="1"/>
</dbReference>
<dbReference type="InterPro" id="IPR032799">
    <property type="entry name" value="TAXi_C"/>
</dbReference>
<dbReference type="PROSITE" id="PS51767">
    <property type="entry name" value="PEPTIDASE_A1"/>
    <property type="match status" value="1"/>
</dbReference>
<name>A0A200R6U7_MACCD</name>
<keyword evidence="6" id="KW-0812">Transmembrane</keyword>
<dbReference type="Pfam" id="PF14541">
    <property type="entry name" value="TAXi_C"/>
    <property type="match status" value="1"/>
</dbReference>
<accession>A0A200R6U7</accession>
<dbReference type="Proteomes" id="UP000195402">
    <property type="component" value="Unassembled WGS sequence"/>
</dbReference>
<dbReference type="InterPro" id="IPR051708">
    <property type="entry name" value="Plant_Aspart_Prot_A1"/>
</dbReference>